<reference evidence="4" key="1">
    <citation type="submission" date="2006-10" db="EMBL/GenBank/DDBJ databases">
        <authorList>
            <person name="Amadeo P."/>
            <person name="Zhao Q."/>
            <person name="Wortman J."/>
            <person name="Fraser-Liggett C."/>
            <person name="Carlton J."/>
        </authorList>
    </citation>
    <scope>NUCLEOTIDE SEQUENCE</scope>
    <source>
        <strain evidence="4">G3</strain>
    </source>
</reference>
<feature type="compositionally biased region" description="Polar residues" evidence="3">
    <location>
        <begin position="128"/>
        <end position="157"/>
    </location>
</feature>
<keyword evidence="1" id="KW-0677">Repeat</keyword>
<dbReference type="GO" id="GO:0005634">
    <property type="term" value="C:nucleus"/>
    <property type="evidence" value="ECO:0000318"/>
    <property type="project" value="GO_Central"/>
</dbReference>
<evidence type="ECO:0000256" key="2">
    <source>
        <dbReference type="ARBA" id="ARBA00023043"/>
    </source>
</evidence>
<dbReference type="SUPFAM" id="SSF48403">
    <property type="entry name" value="Ankyrin repeat"/>
    <property type="match status" value="1"/>
</dbReference>
<name>A2FHF3_TRIV3</name>
<dbReference type="KEGG" id="tva:4753429"/>
<sequence>MTNNFPLDTLITKKNYELIECMLKNGFDGNIVGKMNKTYLQVAVSNKDLKLATILVDNGAEVEKSTQHFTSPLNMAIDQKNVEMAKFLMDHVKDISIADSKGYTALNAIEKSKNQELIKYYEEKFGQINSQKPTPSQQKVTQPTASSRVELPKSQQKAPVANAKIQEDNVDNSIDEILGKLPENMKKATITNESI</sequence>
<evidence type="ECO:0000313" key="4">
    <source>
        <dbReference type="EMBL" id="EAX95670.1"/>
    </source>
</evidence>
<dbReference type="RefSeq" id="XP_001308600.1">
    <property type="nucleotide sequence ID" value="XM_001308599.1"/>
</dbReference>
<dbReference type="InParanoid" id="A2FHF3"/>
<reference evidence="4" key="2">
    <citation type="journal article" date="2007" name="Science">
        <title>Draft genome sequence of the sexually transmitted pathogen Trichomonas vaginalis.</title>
        <authorList>
            <person name="Carlton J.M."/>
            <person name="Hirt R.P."/>
            <person name="Silva J.C."/>
            <person name="Delcher A.L."/>
            <person name="Schatz M."/>
            <person name="Zhao Q."/>
            <person name="Wortman J.R."/>
            <person name="Bidwell S.L."/>
            <person name="Alsmark U.C.M."/>
            <person name="Besteiro S."/>
            <person name="Sicheritz-Ponten T."/>
            <person name="Noel C.J."/>
            <person name="Dacks J.B."/>
            <person name="Foster P.G."/>
            <person name="Simillion C."/>
            <person name="Van de Peer Y."/>
            <person name="Miranda-Saavedra D."/>
            <person name="Barton G.J."/>
            <person name="Westrop G.D."/>
            <person name="Mueller S."/>
            <person name="Dessi D."/>
            <person name="Fiori P.L."/>
            <person name="Ren Q."/>
            <person name="Paulsen I."/>
            <person name="Zhang H."/>
            <person name="Bastida-Corcuera F.D."/>
            <person name="Simoes-Barbosa A."/>
            <person name="Brown M.T."/>
            <person name="Hayes R.D."/>
            <person name="Mukherjee M."/>
            <person name="Okumura C.Y."/>
            <person name="Schneider R."/>
            <person name="Smith A.J."/>
            <person name="Vanacova S."/>
            <person name="Villalvazo M."/>
            <person name="Haas B.J."/>
            <person name="Pertea M."/>
            <person name="Feldblyum T.V."/>
            <person name="Utterback T.R."/>
            <person name="Shu C.L."/>
            <person name="Osoegawa K."/>
            <person name="de Jong P.J."/>
            <person name="Hrdy I."/>
            <person name="Horvathova L."/>
            <person name="Zubacova Z."/>
            <person name="Dolezal P."/>
            <person name="Malik S.B."/>
            <person name="Logsdon J.M. Jr."/>
            <person name="Henze K."/>
            <person name="Gupta A."/>
            <person name="Wang C.C."/>
            <person name="Dunne R.L."/>
            <person name="Upcroft J.A."/>
            <person name="Upcroft P."/>
            <person name="White O."/>
            <person name="Salzberg S.L."/>
            <person name="Tang P."/>
            <person name="Chiu C.-H."/>
            <person name="Lee Y.-S."/>
            <person name="Embley T.M."/>
            <person name="Coombs G.H."/>
            <person name="Mottram J.C."/>
            <person name="Tachezy J."/>
            <person name="Fraser-Liggett C.M."/>
            <person name="Johnson P.J."/>
        </authorList>
    </citation>
    <scope>NUCLEOTIDE SEQUENCE [LARGE SCALE GENOMIC DNA]</scope>
    <source>
        <strain evidence="4">G3</strain>
    </source>
</reference>
<protein>
    <submittedName>
        <fullName evidence="4">Uncharacterized protein</fullName>
    </submittedName>
</protein>
<organism evidence="4 5">
    <name type="scientific">Trichomonas vaginalis (strain ATCC PRA-98 / G3)</name>
    <dbReference type="NCBI Taxonomy" id="412133"/>
    <lineage>
        <taxon>Eukaryota</taxon>
        <taxon>Metamonada</taxon>
        <taxon>Parabasalia</taxon>
        <taxon>Trichomonadida</taxon>
        <taxon>Trichomonadidae</taxon>
        <taxon>Trichomonas</taxon>
    </lineage>
</organism>
<accession>A2FHF3</accession>
<dbReference type="VEuPathDB" id="TrichDB:TVAGG3_0451260"/>
<evidence type="ECO:0000313" key="5">
    <source>
        <dbReference type="Proteomes" id="UP000001542"/>
    </source>
</evidence>
<keyword evidence="2" id="KW-0040">ANK repeat</keyword>
<keyword evidence="5" id="KW-1185">Reference proteome</keyword>
<feature type="region of interest" description="Disordered" evidence="3">
    <location>
        <begin position="128"/>
        <end position="162"/>
    </location>
</feature>
<dbReference type="GO" id="GO:0000976">
    <property type="term" value="F:transcription cis-regulatory region binding"/>
    <property type="evidence" value="ECO:0000318"/>
    <property type="project" value="GO_Central"/>
</dbReference>
<dbReference type="SMR" id="A2FHF3"/>
<dbReference type="OrthoDB" id="2384350at2759"/>
<gene>
    <name evidence="4" type="ORF">TVAG_168790</name>
</gene>
<dbReference type="GO" id="GO:0045944">
    <property type="term" value="P:positive regulation of transcription by RNA polymerase II"/>
    <property type="evidence" value="ECO:0000318"/>
    <property type="project" value="GO_Central"/>
</dbReference>
<proteinExistence type="predicted"/>
<dbReference type="STRING" id="5722.A2FHF3"/>
<dbReference type="PANTHER" id="PTHR24198:SF165">
    <property type="entry name" value="ANKYRIN REPEAT-CONTAINING PROTEIN-RELATED"/>
    <property type="match status" value="1"/>
</dbReference>
<dbReference type="VEuPathDB" id="TrichDB:TVAG_168790"/>
<dbReference type="InterPro" id="IPR036770">
    <property type="entry name" value="Ankyrin_rpt-contain_sf"/>
</dbReference>
<dbReference type="InterPro" id="IPR002110">
    <property type="entry name" value="Ankyrin_rpt"/>
</dbReference>
<dbReference type="PANTHER" id="PTHR24198">
    <property type="entry name" value="ANKYRIN REPEAT AND PROTEIN KINASE DOMAIN-CONTAINING PROTEIN"/>
    <property type="match status" value="1"/>
</dbReference>
<evidence type="ECO:0000256" key="3">
    <source>
        <dbReference type="SAM" id="MobiDB-lite"/>
    </source>
</evidence>
<dbReference type="Proteomes" id="UP000001542">
    <property type="component" value="Unassembled WGS sequence"/>
</dbReference>
<evidence type="ECO:0000256" key="1">
    <source>
        <dbReference type="ARBA" id="ARBA00022737"/>
    </source>
</evidence>
<dbReference type="AlphaFoldDB" id="A2FHF3"/>
<dbReference type="SMART" id="SM00248">
    <property type="entry name" value="ANK"/>
    <property type="match status" value="3"/>
</dbReference>
<dbReference type="EMBL" id="DS113794">
    <property type="protein sequence ID" value="EAX95670.1"/>
    <property type="molecule type" value="Genomic_DNA"/>
</dbReference>
<dbReference type="Gene3D" id="1.25.40.20">
    <property type="entry name" value="Ankyrin repeat-containing domain"/>
    <property type="match status" value="1"/>
</dbReference>